<dbReference type="Proteomes" id="UP000183257">
    <property type="component" value="Unassembled WGS sequence"/>
</dbReference>
<name>A0A1K1NXJ6_9FLAO</name>
<dbReference type="InterPro" id="IPR014710">
    <property type="entry name" value="RmlC-like_jellyroll"/>
</dbReference>
<dbReference type="Gene3D" id="2.60.120.10">
    <property type="entry name" value="Jelly Rolls"/>
    <property type="match status" value="1"/>
</dbReference>
<dbReference type="STRING" id="76595.SAMN05660313_01449"/>
<proteinExistence type="predicted"/>
<dbReference type="PANTHER" id="PTHR24567:SF26">
    <property type="entry name" value="REGULATORY PROTEIN YEIL"/>
    <property type="match status" value="1"/>
</dbReference>
<dbReference type="GO" id="GO:0016301">
    <property type="term" value="F:kinase activity"/>
    <property type="evidence" value="ECO:0007669"/>
    <property type="project" value="UniProtKB-KW"/>
</dbReference>
<evidence type="ECO:0000313" key="2">
    <source>
        <dbReference type="EMBL" id="SFW40200.1"/>
    </source>
</evidence>
<keyword evidence="3" id="KW-1185">Reference proteome</keyword>
<feature type="domain" description="Cyclic nucleotide-binding" evidence="1">
    <location>
        <begin position="15"/>
        <end position="114"/>
    </location>
</feature>
<dbReference type="GO" id="GO:0005829">
    <property type="term" value="C:cytosol"/>
    <property type="evidence" value="ECO:0007669"/>
    <property type="project" value="TreeGrafter"/>
</dbReference>
<dbReference type="Pfam" id="PF00027">
    <property type="entry name" value="cNMP_binding"/>
    <property type="match status" value="1"/>
</dbReference>
<dbReference type="PANTHER" id="PTHR24567">
    <property type="entry name" value="CRP FAMILY TRANSCRIPTIONAL REGULATORY PROTEIN"/>
    <property type="match status" value="1"/>
</dbReference>
<organism evidence="2 3">
    <name type="scientific">Cellulophaga fucicola</name>
    <dbReference type="NCBI Taxonomy" id="76595"/>
    <lineage>
        <taxon>Bacteria</taxon>
        <taxon>Pseudomonadati</taxon>
        <taxon>Bacteroidota</taxon>
        <taxon>Flavobacteriia</taxon>
        <taxon>Flavobacteriales</taxon>
        <taxon>Flavobacteriaceae</taxon>
        <taxon>Cellulophaga</taxon>
    </lineage>
</organism>
<protein>
    <submittedName>
        <fullName evidence="2">cAMP-binding domain of CRP or a regulatory subunit of cAMP-dependent protein kinases</fullName>
    </submittedName>
</protein>
<sequence>MEEKLRDHIKKIVLLTDDELSYVLLHFSLAAYKKNEFLIQQGENVDNCYFVVSGLLKLVYNDKEGKQHIVSFAMEDWWESDFSAYFTQSKAKMSLQCIEDTMVYSLSLKNYQKLSAKLPKMEHFFLQKSNLGFIASQNRILSFLTSNAKERYEQLLKQYPLLFQRVSKTLLASYLGVSRETLSRFSS</sequence>
<evidence type="ECO:0000259" key="1">
    <source>
        <dbReference type="PROSITE" id="PS50042"/>
    </source>
</evidence>
<gene>
    <name evidence="2" type="ORF">SAMN05660313_01449</name>
</gene>
<dbReference type="EMBL" id="FPIY01000002">
    <property type="protein sequence ID" value="SFW40200.1"/>
    <property type="molecule type" value="Genomic_DNA"/>
</dbReference>
<dbReference type="CDD" id="cd00038">
    <property type="entry name" value="CAP_ED"/>
    <property type="match status" value="1"/>
</dbReference>
<accession>A0A1K1NXJ6</accession>
<dbReference type="SUPFAM" id="SSF51206">
    <property type="entry name" value="cAMP-binding domain-like"/>
    <property type="match status" value="1"/>
</dbReference>
<dbReference type="GO" id="GO:0003700">
    <property type="term" value="F:DNA-binding transcription factor activity"/>
    <property type="evidence" value="ECO:0007669"/>
    <property type="project" value="TreeGrafter"/>
</dbReference>
<dbReference type="OrthoDB" id="1092431at2"/>
<dbReference type="PROSITE" id="PS50042">
    <property type="entry name" value="CNMP_BINDING_3"/>
    <property type="match status" value="1"/>
</dbReference>
<reference evidence="3" key="1">
    <citation type="submission" date="2016-11" db="EMBL/GenBank/DDBJ databases">
        <authorList>
            <person name="Varghese N."/>
            <person name="Submissions S."/>
        </authorList>
    </citation>
    <scope>NUCLEOTIDE SEQUENCE [LARGE SCALE GENOMIC DNA]</scope>
    <source>
        <strain evidence="3">DSM 24786</strain>
    </source>
</reference>
<keyword evidence="2" id="KW-0418">Kinase</keyword>
<keyword evidence="2" id="KW-0808">Transferase</keyword>
<evidence type="ECO:0000313" key="3">
    <source>
        <dbReference type="Proteomes" id="UP000183257"/>
    </source>
</evidence>
<dbReference type="InterPro" id="IPR018490">
    <property type="entry name" value="cNMP-bd_dom_sf"/>
</dbReference>
<dbReference type="InterPro" id="IPR050397">
    <property type="entry name" value="Env_Response_Regulators"/>
</dbReference>
<dbReference type="AlphaFoldDB" id="A0A1K1NXJ6"/>
<dbReference type="RefSeq" id="WP_072303128.1">
    <property type="nucleotide sequence ID" value="NZ_FPIY01000002.1"/>
</dbReference>
<dbReference type="InterPro" id="IPR000595">
    <property type="entry name" value="cNMP-bd_dom"/>
</dbReference>